<protein>
    <recommendedName>
        <fullName evidence="4">TROVE domain-containing protein</fullName>
    </recommendedName>
</protein>
<dbReference type="SUPFAM" id="SSF53300">
    <property type="entry name" value="vWA-like"/>
    <property type="match status" value="1"/>
</dbReference>
<evidence type="ECO:0008006" key="4">
    <source>
        <dbReference type="Google" id="ProtNLM"/>
    </source>
</evidence>
<reference evidence="3" key="1">
    <citation type="submission" date="2021-01" db="EMBL/GenBank/DDBJ databases">
        <authorList>
            <person name="Corre E."/>
            <person name="Pelletier E."/>
            <person name="Niang G."/>
            <person name="Scheremetjew M."/>
            <person name="Finn R."/>
            <person name="Kale V."/>
            <person name="Holt S."/>
            <person name="Cochrane G."/>
            <person name="Meng A."/>
            <person name="Brown T."/>
            <person name="Cohen L."/>
        </authorList>
    </citation>
    <scope>NUCLEOTIDE SEQUENCE</scope>
    <source>
        <strain evidence="3">CCMP281</strain>
    </source>
</reference>
<dbReference type="InterPro" id="IPR056690">
    <property type="entry name" value="DUF7788"/>
</dbReference>
<name>A0A7S3AGL5_9EUKA</name>
<dbReference type="Pfam" id="PF11443">
    <property type="entry name" value="DUF2828"/>
    <property type="match status" value="1"/>
</dbReference>
<feature type="domain" description="DUF2828" evidence="1">
    <location>
        <begin position="132"/>
        <end position="240"/>
    </location>
</feature>
<dbReference type="CDD" id="cd00198">
    <property type="entry name" value="vWFA"/>
    <property type="match status" value="1"/>
</dbReference>
<dbReference type="InterPro" id="IPR036465">
    <property type="entry name" value="vWFA_dom_sf"/>
</dbReference>
<evidence type="ECO:0000259" key="1">
    <source>
        <dbReference type="Pfam" id="PF11443"/>
    </source>
</evidence>
<dbReference type="PANTHER" id="PTHR31373:SF27">
    <property type="entry name" value="TROVE DOMAIN-CONTAINING PROTEIN"/>
    <property type="match status" value="1"/>
</dbReference>
<gene>
    <name evidence="3" type="ORF">HERI1096_LOCUS2895</name>
</gene>
<dbReference type="Gene3D" id="3.40.50.410">
    <property type="entry name" value="von Willebrand factor, type A domain"/>
    <property type="match status" value="1"/>
</dbReference>
<proteinExistence type="predicted"/>
<organism evidence="3">
    <name type="scientific">Haptolina ericina</name>
    <dbReference type="NCBI Taxonomy" id="156174"/>
    <lineage>
        <taxon>Eukaryota</taxon>
        <taxon>Haptista</taxon>
        <taxon>Haptophyta</taxon>
        <taxon>Prymnesiophyceae</taxon>
        <taxon>Prymnesiales</taxon>
        <taxon>Prymnesiaceae</taxon>
        <taxon>Haptolina</taxon>
    </lineage>
</organism>
<dbReference type="AlphaFoldDB" id="A0A7S3AGL5"/>
<dbReference type="InterPro" id="IPR011205">
    <property type="entry name" value="UCP015417_vWA"/>
</dbReference>
<dbReference type="Pfam" id="PF25043">
    <property type="entry name" value="DUF7788"/>
    <property type="match status" value="1"/>
</dbReference>
<dbReference type="InterPro" id="IPR058580">
    <property type="entry name" value="DUF2828"/>
</dbReference>
<sequence>MTATNAFFTAMDARRLGENGAPELTAAGVGDSLVALFFKLVRGIPDETLTELMKAVPEDGAADLCVLAMQTRATRGMGKGEKECFLKMLSRLDESAALALLPLVPHYGYYKDFLLLQEVAGMPERVKSKALELMAEQLKADGEEIAAAEKEGRTPKLSLAGKYAPREGSHFSAVAKALSKRLFGGANEAASKRKYRKLVAGLNVALNTTEVFMAAGRWAEIEFSRVSSLCLQRSRRAFLNEALKGKCALDETGNRHPDDADRVAARAHLREAIAKKAVKGKQLMPHEVASKCMEGRQALSTLEADLMHAQWVALREGTKEAMAEAAATREAAVKEAAGEGAGLADLAALRAALPKSIDLGKLVPLVDVSGSMSGQPMEAAIGLGLLVSELSAPAFRDRCLTFESRPQWVDLSRCEKIADKVKQLQRAPWGGSTDFEAACEMILQAAQRAKLKPDEVPDLIVFSDMQFNCARSSYGGRGSSSWETHHERLTHRFAEVGKAVCGEPYAAPRIIYWNLRGNTFGFPVQADAPNTQMLSGFSPSLLKLVLSGKDLVADEKEVVLPDGTVKVVRQGPTPAETVQQALDDAAFDPVRLALAGVTEGPLASYSFSKDDFELVVAEGA</sequence>
<evidence type="ECO:0000259" key="2">
    <source>
        <dbReference type="Pfam" id="PF25043"/>
    </source>
</evidence>
<dbReference type="EMBL" id="HBHX01005348">
    <property type="protein sequence ID" value="CAE0102236.1"/>
    <property type="molecule type" value="Transcribed_RNA"/>
</dbReference>
<feature type="domain" description="DUF7788" evidence="2">
    <location>
        <begin position="365"/>
        <end position="581"/>
    </location>
</feature>
<accession>A0A7S3AGL5</accession>
<evidence type="ECO:0000313" key="3">
    <source>
        <dbReference type="EMBL" id="CAE0102236.1"/>
    </source>
</evidence>
<dbReference type="PANTHER" id="PTHR31373">
    <property type="entry name" value="OS06G0652100 PROTEIN"/>
    <property type="match status" value="1"/>
</dbReference>